<sequence>MFKAYDLLVISSYCLDHESVNLEAHTTHFEPSIITRIFLDKQSIQRVHDIFKKDTIEEASMMLCFYQLKQVQAKGDKLSTDTRCRVSSDYTSPLELQACTAWTLVDQDTTNPNSFPRKTGIKRFLKGCDQFCPSW</sequence>
<gene>
    <name evidence="1" type="ORF">RO3G_10010</name>
</gene>
<dbReference type="RefSeq" id="XP_067520696.1">
    <property type="nucleotide sequence ID" value="XM_067664595.1"/>
</dbReference>
<proteinExistence type="predicted"/>
<keyword evidence="2" id="KW-1185">Reference proteome</keyword>
<evidence type="ECO:0000313" key="1">
    <source>
        <dbReference type="EMBL" id="EIE85300.1"/>
    </source>
</evidence>
<dbReference type="InParanoid" id="I1CA20"/>
<dbReference type="OMA" id="HRMSAYT"/>
<evidence type="ECO:0000313" key="2">
    <source>
        <dbReference type="Proteomes" id="UP000009138"/>
    </source>
</evidence>
<dbReference type="Proteomes" id="UP000009138">
    <property type="component" value="Unassembled WGS sequence"/>
</dbReference>
<name>I1CA20_RHIO9</name>
<reference evidence="1 2" key="1">
    <citation type="journal article" date="2009" name="PLoS Genet.">
        <title>Genomic analysis of the basal lineage fungus Rhizopus oryzae reveals a whole-genome duplication.</title>
        <authorList>
            <person name="Ma L.-J."/>
            <person name="Ibrahim A.S."/>
            <person name="Skory C."/>
            <person name="Grabherr M.G."/>
            <person name="Burger G."/>
            <person name="Butler M."/>
            <person name="Elias M."/>
            <person name="Idnurm A."/>
            <person name="Lang B.F."/>
            <person name="Sone T."/>
            <person name="Abe A."/>
            <person name="Calvo S.E."/>
            <person name="Corrochano L.M."/>
            <person name="Engels R."/>
            <person name="Fu J."/>
            <person name="Hansberg W."/>
            <person name="Kim J.-M."/>
            <person name="Kodira C.D."/>
            <person name="Koehrsen M.J."/>
            <person name="Liu B."/>
            <person name="Miranda-Saavedra D."/>
            <person name="O'Leary S."/>
            <person name="Ortiz-Castellanos L."/>
            <person name="Poulter R."/>
            <person name="Rodriguez-Romero J."/>
            <person name="Ruiz-Herrera J."/>
            <person name="Shen Y.-Q."/>
            <person name="Zeng Q."/>
            <person name="Galagan J."/>
            <person name="Birren B.W."/>
            <person name="Cuomo C.A."/>
            <person name="Wickes B.L."/>
        </authorList>
    </citation>
    <scope>NUCLEOTIDE SEQUENCE [LARGE SCALE GENOMIC DNA]</scope>
    <source>
        <strain evidence="2">RA 99-880 / ATCC MYA-4621 / FGSC 9543 / NRRL 43880</strain>
    </source>
</reference>
<dbReference type="AlphaFoldDB" id="I1CA20"/>
<dbReference type="VEuPathDB" id="FungiDB:RO3G_10010"/>
<accession>I1CA20</accession>
<organism evidence="1 2">
    <name type="scientific">Rhizopus delemar (strain RA 99-880 / ATCC MYA-4621 / FGSC 9543 / NRRL 43880)</name>
    <name type="common">Mucormycosis agent</name>
    <name type="synonym">Rhizopus arrhizus var. delemar</name>
    <dbReference type="NCBI Taxonomy" id="246409"/>
    <lineage>
        <taxon>Eukaryota</taxon>
        <taxon>Fungi</taxon>
        <taxon>Fungi incertae sedis</taxon>
        <taxon>Mucoromycota</taxon>
        <taxon>Mucoromycotina</taxon>
        <taxon>Mucoromycetes</taxon>
        <taxon>Mucorales</taxon>
        <taxon>Mucorineae</taxon>
        <taxon>Rhizopodaceae</taxon>
        <taxon>Rhizopus</taxon>
    </lineage>
</organism>
<dbReference type="EMBL" id="CH476738">
    <property type="protein sequence ID" value="EIE85300.1"/>
    <property type="molecule type" value="Genomic_DNA"/>
</dbReference>
<protein>
    <submittedName>
        <fullName evidence="1">Uncharacterized protein</fullName>
    </submittedName>
</protein>
<dbReference type="GeneID" id="93616976"/>